<reference evidence="3 4" key="1">
    <citation type="journal article" date="2024" name="Nat. Commun.">
        <title>Phylogenomics reveals the evolutionary origins of lichenization in chlorophyte algae.</title>
        <authorList>
            <person name="Puginier C."/>
            <person name="Libourel C."/>
            <person name="Otte J."/>
            <person name="Skaloud P."/>
            <person name="Haon M."/>
            <person name="Grisel S."/>
            <person name="Petersen M."/>
            <person name="Berrin J.G."/>
            <person name="Delaux P.M."/>
            <person name="Dal Grande F."/>
            <person name="Keller J."/>
        </authorList>
    </citation>
    <scope>NUCLEOTIDE SEQUENCE [LARGE SCALE GENOMIC DNA]</scope>
    <source>
        <strain evidence="3 4">SAG 2036</strain>
    </source>
</reference>
<dbReference type="Pfam" id="PF01963">
    <property type="entry name" value="TraB_PrgY_gumN"/>
    <property type="match status" value="1"/>
</dbReference>
<dbReference type="InterPro" id="IPR002816">
    <property type="entry name" value="TraB/PrgY/GumN_fam"/>
</dbReference>
<evidence type="ECO:0008006" key="5">
    <source>
        <dbReference type="Google" id="ProtNLM"/>
    </source>
</evidence>
<accession>A0AAW1P6E8</accession>
<gene>
    <name evidence="3" type="ORF">WJX73_002146</name>
</gene>
<organism evidence="3 4">
    <name type="scientific">Symbiochloris irregularis</name>
    <dbReference type="NCBI Taxonomy" id="706552"/>
    <lineage>
        <taxon>Eukaryota</taxon>
        <taxon>Viridiplantae</taxon>
        <taxon>Chlorophyta</taxon>
        <taxon>core chlorophytes</taxon>
        <taxon>Trebouxiophyceae</taxon>
        <taxon>Trebouxiales</taxon>
        <taxon>Trebouxiaceae</taxon>
        <taxon>Symbiochloris</taxon>
    </lineage>
</organism>
<keyword evidence="2" id="KW-1133">Transmembrane helix</keyword>
<sequence>MSERNAEASTDTQPSGEDDPPVESTPDLPKLVSLLKWRAEPFGPEKSFYLVGTAHVSKKSCQDVEKVIRTIKPQIVVLELCSERKQLLYDNFKAASTKEMYEAWRAGRTTLLAVVYSYMMSCVADALEVAPGEEFRVALREAQQIGAKIMLGDRLVSITLARTWAALSAWQKIRFVFELLITGISVPSQEIEKLLSSMEEADVLTDAIKEMGATYPSLLETLLRERNLYMVHQLRQCAPWADRVVAVVGAGHLPGMRECWNAEIDVAELNSNPAERRGPPWGRIVLLTSACSAVFLAAWYVRARRR</sequence>
<dbReference type="PANTHER" id="PTHR21530:SF7">
    <property type="entry name" value="TRAB DOMAIN-CONTAINING PROTEIN"/>
    <property type="match status" value="1"/>
</dbReference>
<dbReference type="PANTHER" id="PTHR21530">
    <property type="entry name" value="PHEROMONE SHUTDOWN PROTEIN"/>
    <property type="match status" value="1"/>
</dbReference>
<evidence type="ECO:0000313" key="3">
    <source>
        <dbReference type="EMBL" id="KAK9806486.1"/>
    </source>
</evidence>
<proteinExistence type="predicted"/>
<keyword evidence="2" id="KW-0812">Transmembrane</keyword>
<feature type="region of interest" description="Disordered" evidence="1">
    <location>
        <begin position="1"/>
        <end position="27"/>
    </location>
</feature>
<keyword evidence="4" id="KW-1185">Reference proteome</keyword>
<dbReference type="Proteomes" id="UP001465755">
    <property type="component" value="Unassembled WGS sequence"/>
</dbReference>
<evidence type="ECO:0000256" key="1">
    <source>
        <dbReference type="SAM" id="MobiDB-lite"/>
    </source>
</evidence>
<comment type="caution">
    <text evidence="3">The sequence shown here is derived from an EMBL/GenBank/DDBJ whole genome shotgun (WGS) entry which is preliminary data.</text>
</comment>
<name>A0AAW1P6E8_9CHLO</name>
<evidence type="ECO:0000256" key="2">
    <source>
        <dbReference type="SAM" id="Phobius"/>
    </source>
</evidence>
<protein>
    <recommendedName>
        <fullName evidence="5">TraB domain-containing protein</fullName>
    </recommendedName>
</protein>
<dbReference type="AlphaFoldDB" id="A0AAW1P6E8"/>
<dbReference type="InterPro" id="IPR046345">
    <property type="entry name" value="TraB_PrgY-like"/>
</dbReference>
<feature type="transmembrane region" description="Helical" evidence="2">
    <location>
        <begin position="281"/>
        <end position="301"/>
    </location>
</feature>
<dbReference type="EMBL" id="JALJOQ010000037">
    <property type="protein sequence ID" value="KAK9806486.1"/>
    <property type="molecule type" value="Genomic_DNA"/>
</dbReference>
<keyword evidence="2" id="KW-0472">Membrane</keyword>
<evidence type="ECO:0000313" key="4">
    <source>
        <dbReference type="Proteomes" id="UP001465755"/>
    </source>
</evidence>
<dbReference type="CDD" id="cd14726">
    <property type="entry name" value="TraB_PrgY-like"/>
    <property type="match status" value="1"/>
</dbReference>